<organism evidence="1 2">
    <name type="scientific">Morganella psychrotolerans</name>
    <dbReference type="NCBI Taxonomy" id="368603"/>
    <lineage>
        <taxon>Bacteria</taxon>
        <taxon>Pseudomonadati</taxon>
        <taxon>Pseudomonadota</taxon>
        <taxon>Gammaproteobacteria</taxon>
        <taxon>Enterobacterales</taxon>
        <taxon>Morganellaceae</taxon>
        <taxon>Morganella</taxon>
    </lineage>
</organism>
<dbReference type="RefSeq" id="WP_067425300.1">
    <property type="nucleotide sequence ID" value="NZ_LZEX01000042.1"/>
</dbReference>
<dbReference type="STRING" id="368603.AYY16_16105"/>
<dbReference type="EMBL" id="LZEX01000042">
    <property type="protein sequence ID" value="OBU03782.1"/>
    <property type="molecule type" value="Genomic_DNA"/>
</dbReference>
<reference evidence="1 2" key="1">
    <citation type="submission" date="2016-06" db="EMBL/GenBank/DDBJ databases">
        <authorList>
            <person name="Kjaerup R.B."/>
            <person name="Dalgaard T.S."/>
            <person name="Juul-Madsen H.R."/>
        </authorList>
    </citation>
    <scope>NUCLEOTIDE SEQUENCE [LARGE SCALE GENOMIC DNA]</scope>
    <source>
        <strain evidence="1 2">GCSL-Mp3</strain>
    </source>
</reference>
<dbReference type="PROSITE" id="PS51257">
    <property type="entry name" value="PROKAR_LIPOPROTEIN"/>
    <property type="match status" value="1"/>
</dbReference>
<gene>
    <name evidence="1" type="ORF">AYY17_09435</name>
</gene>
<sequence length="172" mass="19361">MKKIVFIFLLSLLAACDQSPDIMHGFKWGQSMDEIRKSDLKGLDCTSAPQGWACHSFSSPAEQMQKYAYFFVVMREQGLASLMILNPKKYTNKDELFAEYNRLNNELNTVFGAATNDINNVIQDDSFFTCLSRKSCGEIYSEYNHEGVTAHISLDSDGRSGSVTLLMATQKK</sequence>
<evidence type="ECO:0008006" key="3">
    <source>
        <dbReference type="Google" id="ProtNLM"/>
    </source>
</evidence>
<evidence type="ECO:0000313" key="1">
    <source>
        <dbReference type="EMBL" id="OBU03782.1"/>
    </source>
</evidence>
<dbReference type="AlphaFoldDB" id="A0A1B8H3W9"/>
<name>A0A1B8H3W9_9GAMM</name>
<evidence type="ECO:0000313" key="2">
    <source>
        <dbReference type="Proteomes" id="UP000092247"/>
    </source>
</evidence>
<accession>A0A1B8H3W9</accession>
<comment type="caution">
    <text evidence="1">The sequence shown here is derived from an EMBL/GenBank/DDBJ whole genome shotgun (WGS) entry which is preliminary data.</text>
</comment>
<protein>
    <recommendedName>
        <fullName evidence="3">Lipoprotein</fullName>
    </recommendedName>
</protein>
<dbReference type="Proteomes" id="UP000092247">
    <property type="component" value="Unassembled WGS sequence"/>
</dbReference>
<proteinExistence type="predicted"/>